<keyword evidence="7" id="KW-0547">Nucleotide-binding</keyword>
<comment type="catalytic activity">
    <reaction evidence="11">
        <text>5-taurinomethyluridine(34) in tRNA + S-sulfanyl-L-cysteinyl-[protein] + AH2 + ATP = 5-taurinomethyl-2-thiouridine(34) in tRNA + L-cysteinyl-[protein] + A + AMP + diphosphate + H(+)</text>
        <dbReference type="Rhea" id="RHEA:47040"/>
        <dbReference type="Rhea" id="RHEA-COMP:10131"/>
        <dbReference type="Rhea" id="RHEA-COMP:11726"/>
        <dbReference type="Rhea" id="RHEA-COMP:11732"/>
        <dbReference type="Rhea" id="RHEA-COMP:11733"/>
        <dbReference type="ChEBI" id="CHEBI:13193"/>
        <dbReference type="ChEBI" id="CHEBI:15378"/>
        <dbReference type="ChEBI" id="CHEBI:17499"/>
        <dbReference type="ChEBI" id="CHEBI:29950"/>
        <dbReference type="ChEBI" id="CHEBI:30616"/>
        <dbReference type="ChEBI" id="CHEBI:33019"/>
        <dbReference type="ChEBI" id="CHEBI:61963"/>
        <dbReference type="ChEBI" id="CHEBI:87171"/>
        <dbReference type="ChEBI" id="CHEBI:87172"/>
        <dbReference type="ChEBI" id="CHEBI:456215"/>
        <dbReference type="EC" id="2.8.1.14"/>
    </reaction>
</comment>
<dbReference type="GO" id="GO:0000049">
    <property type="term" value="F:tRNA binding"/>
    <property type="evidence" value="ECO:0007669"/>
    <property type="project" value="UniProtKB-KW"/>
</dbReference>
<dbReference type="GO" id="GO:0005524">
    <property type="term" value="F:ATP binding"/>
    <property type="evidence" value="ECO:0007669"/>
    <property type="project" value="UniProtKB-KW"/>
</dbReference>
<dbReference type="InterPro" id="IPR046885">
    <property type="entry name" value="MnmA-like_C"/>
</dbReference>
<keyword evidence="10" id="KW-1015">Disulfide bond</keyword>
<evidence type="ECO:0000313" key="16">
    <source>
        <dbReference type="Proteomes" id="UP000244722"/>
    </source>
</evidence>
<evidence type="ECO:0000256" key="7">
    <source>
        <dbReference type="ARBA" id="ARBA00022741"/>
    </source>
</evidence>
<proteinExistence type="inferred from homology"/>
<evidence type="ECO:0000256" key="1">
    <source>
        <dbReference type="ARBA" id="ARBA00003986"/>
    </source>
</evidence>
<evidence type="ECO:0000256" key="10">
    <source>
        <dbReference type="ARBA" id="ARBA00023157"/>
    </source>
</evidence>
<dbReference type="GO" id="GO:0005739">
    <property type="term" value="C:mitochondrion"/>
    <property type="evidence" value="ECO:0007669"/>
    <property type="project" value="TreeGrafter"/>
</dbReference>
<accession>A0A2T7A682</accession>
<dbReference type="NCBIfam" id="TIGR00420">
    <property type="entry name" value="trmU"/>
    <property type="match status" value="1"/>
</dbReference>
<dbReference type="Gene3D" id="2.40.30.10">
    <property type="entry name" value="Translation factors"/>
    <property type="match status" value="1"/>
</dbReference>
<dbReference type="Gene3D" id="2.30.30.280">
    <property type="entry name" value="Adenine nucleotide alpha hydrolases-like domains"/>
    <property type="match status" value="1"/>
</dbReference>
<evidence type="ECO:0000256" key="9">
    <source>
        <dbReference type="ARBA" id="ARBA00022884"/>
    </source>
</evidence>
<dbReference type="EMBL" id="NESQ01000016">
    <property type="protein sequence ID" value="PUU83234.1"/>
    <property type="molecule type" value="Genomic_DNA"/>
</dbReference>
<evidence type="ECO:0000256" key="4">
    <source>
        <dbReference type="ARBA" id="ARBA00022555"/>
    </source>
</evidence>
<organism evidence="15 16">
    <name type="scientific">Tuber borchii</name>
    <name type="common">White truffle</name>
    <dbReference type="NCBI Taxonomy" id="42251"/>
    <lineage>
        <taxon>Eukaryota</taxon>
        <taxon>Fungi</taxon>
        <taxon>Dikarya</taxon>
        <taxon>Ascomycota</taxon>
        <taxon>Pezizomycotina</taxon>
        <taxon>Pezizomycetes</taxon>
        <taxon>Pezizales</taxon>
        <taxon>Tuberaceae</taxon>
        <taxon>Tuber</taxon>
    </lineage>
</organism>
<keyword evidence="6" id="KW-0819">tRNA processing</keyword>
<keyword evidence="5" id="KW-0808">Transferase</keyword>
<dbReference type="PANTHER" id="PTHR11933:SF5">
    <property type="entry name" value="MITOCHONDRIAL TRNA-SPECIFIC 2-THIOURIDYLASE 1"/>
    <property type="match status" value="1"/>
</dbReference>
<dbReference type="GO" id="GO:0016783">
    <property type="term" value="F:sulfurtransferase activity"/>
    <property type="evidence" value="ECO:0007669"/>
    <property type="project" value="InterPro"/>
</dbReference>
<evidence type="ECO:0000259" key="13">
    <source>
        <dbReference type="Pfam" id="PF20258"/>
    </source>
</evidence>
<protein>
    <recommendedName>
        <fullName evidence="3">tRNA-5-taurinomethyluridine 2-sulfurtransferase</fullName>
        <ecNumber evidence="3">2.8.1.14</ecNumber>
    </recommendedName>
</protein>
<keyword evidence="8" id="KW-0067">ATP-binding</keyword>
<keyword evidence="9" id="KW-0694">RNA-binding</keyword>
<dbReference type="CDD" id="cd01998">
    <property type="entry name" value="MnmA_TRMU-like"/>
    <property type="match status" value="1"/>
</dbReference>
<name>A0A2T7A682_TUBBO</name>
<dbReference type="Pfam" id="PF03054">
    <property type="entry name" value="tRNA_Me_trans"/>
    <property type="match status" value="2"/>
</dbReference>
<evidence type="ECO:0000256" key="3">
    <source>
        <dbReference type="ARBA" id="ARBA00011953"/>
    </source>
</evidence>
<evidence type="ECO:0000313" key="15">
    <source>
        <dbReference type="EMBL" id="PUU83234.1"/>
    </source>
</evidence>
<feature type="domain" description="tRNA-specific 2-thiouridylase MnmA-like C-terminal" evidence="13">
    <location>
        <begin position="412"/>
        <end position="507"/>
    </location>
</feature>
<reference evidence="15 16" key="1">
    <citation type="submission" date="2017-04" db="EMBL/GenBank/DDBJ databases">
        <title>Draft genome sequence of Tuber borchii Vittad., a whitish edible truffle.</title>
        <authorList>
            <consortium name="DOE Joint Genome Institute"/>
            <person name="Murat C."/>
            <person name="Kuo A."/>
            <person name="Barry K.W."/>
            <person name="Clum A."/>
            <person name="Dockter R.B."/>
            <person name="Fauchery L."/>
            <person name="Iotti M."/>
            <person name="Kohler A."/>
            <person name="Labutti K."/>
            <person name="Lindquist E.A."/>
            <person name="Lipzen A."/>
            <person name="Ohm R.A."/>
            <person name="Wang M."/>
            <person name="Grigoriev I.V."/>
            <person name="Zambonelli A."/>
            <person name="Martin F.M."/>
        </authorList>
    </citation>
    <scope>NUCLEOTIDE SEQUENCE [LARGE SCALE GENOMIC DNA]</scope>
    <source>
        <strain evidence="15 16">Tbo3840</strain>
    </source>
</reference>
<evidence type="ECO:0000259" key="14">
    <source>
        <dbReference type="Pfam" id="PF20259"/>
    </source>
</evidence>
<comment type="similarity">
    <text evidence="2">Belongs to the MnmA/TRMU family.</text>
</comment>
<dbReference type="Gene3D" id="3.40.50.620">
    <property type="entry name" value="HUPs"/>
    <property type="match status" value="1"/>
</dbReference>
<dbReference type="InterPro" id="IPR004506">
    <property type="entry name" value="MnmA-like"/>
</dbReference>
<feature type="domain" description="tRNA-specific 2-thiouridylase MnmA-like central" evidence="14">
    <location>
        <begin position="318"/>
        <end position="400"/>
    </location>
</feature>
<evidence type="ECO:0000256" key="11">
    <source>
        <dbReference type="ARBA" id="ARBA00049564"/>
    </source>
</evidence>
<dbReference type="Pfam" id="PF20258">
    <property type="entry name" value="tRNA_Me_trans_C"/>
    <property type="match status" value="1"/>
</dbReference>
<evidence type="ECO:0000256" key="12">
    <source>
        <dbReference type="SAM" id="MobiDB-lite"/>
    </source>
</evidence>
<keyword evidence="16" id="KW-1185">Reference proteome</keyword>
<comment type="caution">
    <text evidence="15">The sequence shown here is derived from an EMBL/GenBank/DDBJ whole genome shotgun (WGS) entry which is preliminary data.</text>
</comment>
<comment type="function">
    <text evidence="1">Catalyzes the 2-thiolation of uridine at the wobble position (U34) of mitochondrial tRNA(Lys), tRNA(Glu) and tRNA(Gln). Required for the formation of 5-taurinomethyl-2-thiouridine (tm5s2U) of mitochondrial tRNA(Lys), tRNA(Glu), and tRNA(Gln) at the wobble position. ATP is required to activate the C2 atom of the wobble base.</text>
</comment>
<evidence type="ECO:0000256" key="5">
    <source>
        <dbReference type="ARBA" id="ARBA00022679"/>
    </source>
</evidence>
<dbReference type="SUPFAM" id="SSF52402">
    <property type="entry name" value="Adenine nucleotide alpha hydrolases-like"/>
    <property type="match status" value="1"/>
</dbReference>
<sequence length="514" mass="57928">MNGQTITRTLLRLFRLNLKSRTSIQTPLFTPAIRSWSHRQHVQPFSTTEYSEPNVLPQDKIFIAMSSGVDSSVAAALLLRSGHPRENLLPFYMANWSPSASPDPIPPPPSASGRAWQNRASTPQSSKAPSKCTEREYNDVKDVCRALGLHEPIYMNFEKEYWCEVFVPMLEMYRCGMTPNPDIECNRRIKFGAVIKRLKDEFHRKSERVTEKESKWWLATGHYAHVLYHTRTGASHLLRSIDLNKDQTFYLSTLRPDVLSRLLFPLGSYKLSKPAVKSLARGLSLPGWRPGQIERPESMGLCFVEPGSGKGQTGFRRFLSEYLEPEPGDVIIGPSKKYPGESESKETCAPEGTVVRKHAGLWHATIGEKARFQLPQGSPEYQGKWYVSRKNRELNTLEIVRGQDNARLYGKGMIVGEWRWLGDDAADIVREQSTSNERGLVAQFRHRQIPVKVSSVEQYGGSRHQSCFEGNEPHELKIIFDSPAMAIAPGQSAALWFGDRCLGGGVIRDAVELG</sequence>
<dbReference type="OrthoDB" id="3685at2759"/>
<evidence type="ECO:0000256" key="6">
    <source>
        <dbReference type="ARBA" id="ARBA00022694"/>
    </source>
</evidence>
<dbReference type="PANTHER" id="PTHR11933">
    <property type="entry name" value="TRNA 5-METHYLAMINOMETHYL-2-THIOURIDYLATE -METHYLTRANSFERASE"/>
    <property type="match status" value="1"/>
</dbReference>
<dbReference type="Pfam" id="PF20259">
    <property type="entry name" value="tRNA_Me_trans_M"/>
    <property type="match status" value="1"/>
</dbReference>
<evidence type="ECO:0000256" key="8">
    <source>
        <dbReference type="ARBA" id="ARBA00022840"/>
    </source>
</evidence>
<dbReference type="AlphaFoldDB" id="A0A2T7A682"/>
<dbReference type="InterPro" id="IPR023382">
    <property type="entry name" value="MnmA-like_central_sf"/>
</dbReference>
<dbReference type="EC" id="2.8.1.14" evidence="3"/>
<gene>
    <name evidence="15" type="ORF">B9Z19DRAFT_965242</name>
</gene>
<dbReference type="Proteomes" id="UP000244722">
    <property type="component" value="Unassembled WGS sequence"/>
</dbReference>
<keyword evidence="4" id="KW-0820">tRNA-binding</keyword>
<dbReference type="GO" id="GO:0002143">
    <property type="term" value="P:tRNA wobble position uridine thiolation"/>
    <property type="evidence" value="ECO:0007669"/>
    <property type="project" value="TreeGrafter"/>
</dbReference>
<dbReference type="InterPro" id="IPR014729">
    <property type="entry name" value="Rossmann-like_a/b/a_fold"/>
</dbReference>
<dbReference type="InterPro" id="IPR046884">
    <property type="entry name" value="MnmA-like_central"/>
</dbReference>
<feature type="compositionally biased region" description="Polar residues" evidence="12">
    <location>
        <begin position="118"/>
        <end position="128"/>
    </location>
</feature>
<feature type="region of interest" description="Disordered" evidence="12">
    <location>
        <begin position="102"/>
        <end position="132"/>
    </location>
</feature>
<dbReference type="STRING" id="42251.A0A2T7A682"/>
<evidence type="ECO:0000256" key="2">
    <source>
        <dbReference type="ARBA" id="ARBA00006191"/>
    </source>
</evidence>